<dbReference type="InterPro" id="IPR006162">
    <property type="entry name" value="Ppantetheine_attach_site"/>
</dbReference>
<dbReference type="FunFam" id="3.40.50.12780:FF:000024">
    <property type="entry name" value="Nonribosomal siderophore peptide synthase SidC"/>
    <property type="match status" value="6"/>
</dbReference>
<proteinExistence type="predicted"/>
<dbReference type="PANTHER" id="PTHR45527">
    <property type="entry name" value="NONRIBOSOMAL PEPTIDE SYNTHETASE"/>
    <property type="match status" value="1"/>
</dbReference>
<dbReference type="Gene3D" id="1.10.1200.10">
    <property type="entry name" value="ACP-like"/>
    <property type="match status" value="6"/>
</dbReference>
<dbReference type="Gene3D" id="3.30.559.10">
    <property type="entry name" value="Chloramphenicol acetyltransferase-like domain"/>
    <property type="match status" value="6"/>
</dbReference>
<reference evidence="6 7" key="1">
    <citation type="submission" date="2016-07" db="EMBL/GenBank/DDBJ databases">
        <title>Pervasive Adenine N6-methylation of Active Genes in Fungi.</title>
        <authorList>
            <consortium name="DOE Joint Genome Institute"/>
            <person name="Mondo S.J."/>
            <person name="Dannebaum R.O."/>
            <person name="Kuo R.C."/>
            <person name="Labutti K."/>
            <person name="Haridas S."/>
            <person name="Kuo A."/>
            <person name="Salamov A."/>
            <person name="Ahrendt S.R."/>
            <person name="Lipzen A."/>
            <person name="Sullivan W."/>
            <person name="Andreopoulos W.B."/>
            <person name="Clum A."/>
            <person name="Lindquist E."/>
            <person name="Daum C."/>
            <person name="Ramamoorthy G.K."/>
            <person name="Gryganskyi A."/>
            <person name="Culley D."/>
            <person name="Magnuson J.K."/>
            <person name="James T.Y."/>
            <person name="O'Malley M.A."/>
            <person name="Stajich J.E."/>
            <person name="Spatafora J.W."/>
            <person name="Visel A."/>
            <person name="Grigoriev I.V."/>
        </authorList>
    </citation>
    <scope>NUCLEOTIDE SEQUENCE [LARGE SCALE GENOMIC DNA]</scope>
    <source>
        <strain evidence="6 7">CBS 931.73</strain>
    </source>
</reference>
<dbReference type="GO" id="GO:0006879">
    <property type="term" value="P:intracellular iron ion homeostasis"/>
    <property type="evidence" value="ECO:0007669"/>
    <property type="project" value="UniProtKB-ARBA"/>
</dbReference>
<dbReference type="OrthoDB" id="4920779at2759"/>
<dbReference type="CDD" id="cd19542">
    <property type="entry name" value="CT_NRPS-like"/>
    <property type="match status" value="5"/>
</dbReference>
<dbReference type="GO" id="GO:0031169">
    <property type="term" value="P:ferrichrome biosynthetic process"/>
    <property type="evidence" value="ECO:0007669"/>
    <property type="project" value="UniProtKB-ARBA"/>
</dbReference>
<evidence type="ECO:0000256" key="4">
    <source>
        <dbReference type="ARBA" id="ARBA00022598"/>
    </source>
</evidence>
<dbReference type="CDD" id="cd05918">
    <property type="entry name" value="A_NRPS_SidN3_like"/>
    <property type="match status" value="6"/>
</dbReference>
<feature type="domain" description="Carrier" evidence="5">
    <location>
        <begin position="4094"/>
        <end position="4167"/>
    </location>
</feature>
<dbReference type="Gene3D" id="3.30.559.30">
    <property type="entry name" value="Nonribosomal peptide synthetase, condensation domain"/>
    <property type="match status" value="6"/>
</dbReference>
<dbReference type="InterPro" id="IPR020845">
    <property type="entry name" value="AMP-binding_CS"/>
</dbReference>
<dbReference type="Pfam" id="PF00668">
    <property type="entry name" value="Condensation"/>
    <property type="match status" value="6"/>
</dbReference>
<dbReference type="GO" id="GO:0009267">
    <property type="term" value="P:cellular response to starvation"/>
    <property type="evidence" value="ECO:0007669"/>
    <property type="project" value="UniProtKB-ARBA"/>
</dbReference>
<comment type="caution">
    <text evidence="6">The sequence shown here is derived from an EMBL/GenBank/DDBJ whole genome shotgun (WGS) entry which is preliminary data.</text>
</comment>
<dbReference type="InterPro" id="IPR000873">
    <property type="entry name" value="AMP-dep_synth/lig_dom"/>
</dbReference>
<dbReference type="Pfam" id="PF00550">
    <property type="entry name" value="PP-binding"/>
    <property type="match status" value="6"/>
</dbReference>
<dbReference type="InParanoid" id="A0A1Y1Z9X3"/>
<name>A0A1Y1Z9X3_9FUNG</name>
<dbReference type="SUPFAM" id="SSF52777">
    <property type="entry name" value="CoA-dependent acyltransferases"/>
    <property type="match status" value="13"/>
</dbReference>
<feature type="domain" description="Carrier" evidence="5">
    <location>
        <begin position="1902"/>
        <end position="1975"/>
    </location>
</feature>
<gene>
    <name evidence="6" type="ORF">K493DRAFT_366903</name>
</gene>
<dbReference type="STRING" id="1314790.A0A1Y1Z9X3"/>
<dbReference type="InterPro" id="IPR001242">
    <property type="entry name" value="Condensation_dom"/>
</dbReference>
<accession>A0A1Y1Z9X3</accession>
<feature type="domain" description="Carrier" evidence="5">
    <location>
        <begin position="785"/>
        <end position="860"/>
    </location>
</feature>
<dbReference type="PROSITE" id="PS00012">
    <property type="entry name" value="PHOSPHOPANTETHEINE"/>
    <property type="match status" value="5"/>
</dbReference>
<dbReference type="Pfam" id="PF00501">
    <property type="entry name" value="AMP-binding"/>
    <property type="match status" value="6"/>
</dbReference>
<evidence type="ECO:0000256" key="2">
    <source>
        <dbReference type="ARBA" id="ARBA00022450"/>
    </source>
</evidence>
<dbReference type="FunFam" id="3.30.300.30:FF:000033">
    <property type="entry name" value="Nonribosomal siderophore peptide synthase SidC"/>
    <property type="match status" value="5"/>
</dbReference>
<sequence length="6834" mass="759743">MDQEFSITSLFPSLSGCNRPSAGRQVKFLSAIAPSETSDEVLSELLASYEHNSAYTFVHLAWGYLLSCYLGEPNVAFWSFQPSEAPVPALLHRFNFDEHTSVQQHVQKAQAGDATLSPGTLNLEEGVKSADTLLCVKQSSESHSCTDVSSWSTGMPKFSVIIEVAFLGKLPTFKVTWREDIFPQSHGEVLLNQLQTILHEMISDTNRLPRNISYQKHDISELSIINPHPTVLDESLLLHGLFEQQAKLKPSHNALEFLNSVDYLDTELVEWSYENLNNRANQMARLLLSLGLQPDDRVPIILDQSPFMYITILAILKAGAAYVPLATNLPLERVEFVVQDVSAKVIVTSDFYFGKFNSLPSFQHIHLINLDSKAIIDKISCKPVSDLNSTVCVGKHHLAYVMYTSGSTGKPKGVMIEHGSAVQSILAHQKLFQWTDSSKFLQFASVTFDVSVFEIFFPWSIGITLCGASRDLMLSNLEETINTLFITHMEATPTMAALLHRAKLPTVNTLITIGEMLTQRVVNEWSDGFLHNAYGPTEAAIHCTMASSFASKTKPSNIGIPLDTCSIYIMGTEDNRQPLPVGFVGELYIGGKQVARGYLNRDDLTGAAFFEDPYIAGGRIYKSGDLVRMLPDRTFEFVGRVNDQQVKLRGQRIELGEIDYVLENSHETISDVVTLVLKHPKAQEKQLISFIAAPQGANGADGEVQIYESDSLVKNLRLSCSNEAMQKLPPHMVPKIFIIMNRLPRLNSGKTDRKQLHSIFDGLDWDLLANSKQNVEGDGKEAEPTDIWSPMQLIVRDTLQEMCDSTISSVQVSLFSLGIDSLGAIMFCSRLRKKNLHITVSQLMQNQTIEKISLVLEKDTVLVSSEKERLDAFRNLASLSRDQVQGQEKFKLPQTGLFIESVYPCTPLQEGMLAETLKSTDGSRYYNWILLEIDNSVKTETLEAAWKNLVDKNEILRTGFISASECEETFSQAAFLQLCWSGNMQEQWNVVGVQSDAELQAVITQQRRMAGKLTWENIYLPPNTCSLIRTADKAWLSITIHHSLYDGWCLPLIVEDLQNYILGKEVLKRPDFRNVVEHIHCKDADADSEAFWKEALSEYRPFAFPNLTGKSRFKDVSATHSLEKTFSMKTNEVEALCRSLRLSPQVVAQAAWAKLLRMYTNEDDVAFGLVVSGRTIPVEGIEHVIGPCINTIPCRITMDDLTQTNEQFLTDIQEMNTNMISHTGLPLRSINTLLGINPTQSLFDTLLIYQKTSTTPNATSESAQEKVKLVHSDDLLEHSILVEVEPHGDDITLRAVCKNHIVPPAHTQILLDQFSAFMSDILNNLSGQVGGVLRMANEQLSIGNKAAESDDKASRLLMHSFVERYAKETPEKFALEFATSIDSSNGTAETIKLTYDVLNQEANKIANLLLDRGLQPENIVPICLDKSPFMYIAILGVLKAGGAYAPIDPEIPDLRKQFIVSDVDAKVLLTTEKYATVLGEMLSVDIVALDKEDLTGYSCANPRVPLTSSNLGYLLYTSGTTGTPKGVMVEHRNVTSNLDSMKKMISWTPESRLFQFTTFIFDVSVFEMFFSWSLGITLCSSSKDIMLGDLEGVINCLRVTHLNLTPTASGLIHRPRVPTISALITAGEPLTQRVLDEWAGDNRLSNAYGPTETTNVCTAFTNVQYDTKTSNIGRPLATCSAYITNADMQPVPIGGIGELCIGGPQVTRGYWKKPDLTSEKFVEIEALSFWRVYRTGDLARILADGTVEFLGRLDNQIKLNGFRIELEEINSVIVQSHTSTKDAVTYAIRRPEHQNEILVSFASVAGDREYNSCEIIDVADESAPEVQKIIQLVFEEAKRKLPTYMVPSIVLPVSKLPLGPTGKVNSQTLRQLYLDYPLESLSNFYAVEEEDSNVEDDSIVNTEIENKIRNAIAETAGLTLPEVRSGSNIFHLGLDSINAIQLSSRLRKLNIDLTVSAIMNNPTPRLMTQLFQQNSLQDPSEVAIDSLADTRESMRAFSQRVKLDVTQQLAIDEEKIAAILPCTPLQEGMVAQSTKYGNALYFNHTIFEIKLWAHISRLQEAWNQVAEKREILRTCFCITSDHEYPFAQVVLNEWTPSWVFENLASQEAVEKAIDQHIESVNHTIETSRPPVCFGAFNGPNGVFVVMSMHHALYDGWSLPLLLEDVQAAYYKLKLPIRPSFHQALEYIHSVDKAGSQTFWKNMLSSYEPAMFPDLTGLVNKPNSVICSTRSLVSKAKMSELNSICRALQTTVLAVGQAAWAKLLSFYVGENDVVFGHVLSGRTISMEKVEDVIGPCFNTVPCRVEINPSKTNEDLFKSLQKYNTDVIPYQHTPLRSILKGLGNLDGSPLFDTVFLYQKLNSSESSHEQLWDIIRDESQLEFSVMIELIPEKDDNLVLRITCRNTVMPVAQSELLLSQLDDIILDIVHQPTQSSALVGRTMRESSLSISNPQPKYFVNDKELLLHQLFEISVAKNPHATALEFMEEMNASESQKWTYQQLNDEANRVANLLLSCGLQPDDVVPICMNKGPMTYISILGVLKAGGAYCPVDPEAPVSRQLFIISEVSPRVVLTVGSDITEELRPYLSEEVNLIDLSAELMASQSTAQPHPQGLTDRHLAYVLYTSGTTGKPKGVMLEHASAVQSIQTHQSLLWWEESSKFLQFATYTFDVSIYDMFFSWTVGICLCSASKKLLLGQLTELINAMEITHLDLTPTVAGSLSRKDVPSIKSLYCIGEALTQRIVNDWADDGCLVNSYGPTEATIACTMRRVTGEHKASNIGLPFQTCSAYVLSKQGHQIQPSGCLGELCIGGPQLARGYLGNVTLTAEKFMRVPGIDGLLYRTGDIVRLLCDGTFEYMGRMDDQVKLNGFRIELDEINTVIAGSHQSVEDVITLVIRHPQLARGQLVSFLATQARDDGDFSPELITDPTLKQELIQASLSQARSTLPAYMVPGIILPINKIPVGSAGKVDRKRLMAVFTGMSSVSLQTYLDPLGELDTDDSSWSEIERKIRDILAEVTQTSSDLIGKRSSIFQLGLDSISAIQLSAKLRERGINISIIDIMRNPSVQLMGECLQNQLGAGVANEEEIASQTRSIIKGFAAKIEPQLGAQYEGDVVAVYPCTPLQEGMIAQTLGLGGAYFNHIIYELIPTIDISRLEQAWLKVIESNEILRTSFFNTDDTEFVYAQIVHKKAYMPWTVREVQDFEEVQSISDEYMQKAWKQTENLQRPPISFTVFKGSENSWLLVSMHHAIYDGWSLPLIVKDVFDSYNEKLSLRPQFSQALESILSYDKAAAEEFWKHHLNDYSSAMFPNITNSRKQISGSHLVSKVATLKLVDIEHACQSLGTTVQAVAQAAWAKILSAYMDMDDVIFGHVISGRTISNTDLTEIIGPCFNTIPCRVTVKEVETNLELIQRIHDDNIQALYHQCTPLRSIQKWLEVPNGSSLFDTIFIFQKTEKGEAGDNAPIWLEKENRGEVEYALSIELEPTENGALSISLVCKNATLSKEQSQILLEQFEGLFMDLLQKPHSRVKDYNEDVLPSQLLSICNPSPVVYDVGARRFMHSWVEDFAISNSDKIALEFATEIYASGAETTQWTFEQLNGEANRVAHYLITSGIEIEQPVPVCIPRSPLMYATILGVTKAGGAYVPVDPDAPSDRKNFIIEDTRAKLVLTVESLIDQFVGNGVNAIALDTSDSLARQPTTNLDLESLQPSNLAYILYTSGTTGKPKGVLVEHTNVVHSITAFKKMIKMTPASKFLQFASCGFDVSIFEMFLSWSVGICVCAASKDLILRDIELMISSMGITHADLTPSMAVLVRRSHVPTLQCLVTGGEALTQHVLDEWAGNGLYNAYGPTEATIGCTMLCNVTKDAKASNIGRVFENSTGYVMSASGRFEPVLRGSPGELCIGGPLVTRGYLNRPELTSEKFVSWPKGGSQVLYRTGDLVRLTADNSIEFLGRADSQVKINGIRIELDEINNTLRAVEESVQSVFTILAQHPEQLKKELVSFVVLPDLKAASSGGVTITELSDSEITRIRNIASALIQEARRMLPAYMVPHHILPIATLPLGNTGKADEKKLINMYKSTELQALQLLHAGTTLVTRPWTGTEEIIRKIIVQISPVPESNINQGSSIFQLGLDSLSAILLSSKLRKQGFEISVSQIMQYPVIEQMAHCLDSESSESSNEQSLIEEARVAIKEFENSNRVLVANQIGILESDISAIYPCSPLQEGMIAQFLKSDKAVYLNHILLDLESKIDLEKLREAWRCVVRTHDILRTCFCLLDGQKYIQVVLYDSDKYEMSWEVKSANSEDELITLIEETEAEISKELTLQRPPIRLTVCHCATRVCLLISIHHSLYDGWSLPLILDDVYRCYRGFSLPVRPQFGNFIDYVAARDMDLSKQYWRKALADSTPTSFPELTGTRGIQNAASHVASLTSRLKNSEIEAACHNMGTTVLALGQAAWAKLLSYYVGESEVVFGHVVSGRTIPLDGVEDIVGPCFNTIPCRVEVNEGVTNVELLQAIQQENARALAYQHTPLRSIYRWINRVDDQPLFDTLFLYQKNPSESGNVEERLWKVVDGKAQIDYSISIELEAGSTDEFVIHAACRDIVVPPGHSKILLRQLDQILVEIVTNPQRQVMQLDIEPSCMSIMNPEPQIFDPTNTGLMHTLFEKNAADIPEKIALEWVLDFDDDDKPVVESWSFESFNREANRIAHLILSKSSSKCVVPVCIKKSPLMYIAILAVLKSGNAYVPVDPELPVDRILYMIANVDAPVVLTTQDIAVSLNEGSGKGPAILPLDILGSDLASQSTSNPDVILTANDLAYVLFTSGTTGLPKGVMIEHGSVRESIAAFSSILKHGSNVKFLQFASFSFDVSICEIFLSLSRGYTLCSAAKDFLLSNLERIIQKMEVTNVALTPSVVSIINRKNVPSVRVFVAGGESLTQRVLDEWTDGDVILQNAYGPTETTIGCTLNQRVTRHSKPSNIGGTLPSCSAFVLSSTLQLVPLGGIGELCIGGKHVARGYLKRPDLTVEKFITMEILGRSERIYRTGDLVRILHDGSIDFVGRMDDQVKLNGLRIELEEINHVILQASDCIDDVVTLVIKHPEQQKAQLVAFIATSLIADNSEDLTVLTGSAVVDELKPIIRAALDAAARKLPMYMVPSHVCLVNKMPLGTTGKVNRKLLTQKYQGLDESVFLGSDITQDDYQSWAKQEQKISEAISEVANVPLNEIGRHSSIFQLGLDSISAIKLSAKLKDRGIILSVSDIMKYPTVSRMFNYLEENSDVVFEDVEETLQKTRVLFQELEDEVRSSITESLKISDDEILAIYPCTPMQEGMISHTLQSSGKLYFNHTVFDLKSFVDVNALKEAWMSLIQKNDILRTSFFPCNHTSFSYLQVVNRDVWMPWSEIEVDENCDMNQLVEEHIETAVKETQNMQRPPIAFSVVKKPEQTLLIMSLHHALYDGWSLPLMLQDVHTLYFGEPVPERPAYKNMVEYIVSRPESEANAYWSQALEDCNVSTFPSQGDILDSSSAFIVNMDEISSSMSVQDIEAICQSLDITMQSVGQASWGRLLACYLGESDVTFGRVVSGRTVPVENAEAIMGPSFNTIPCRVTVDRFDNNADLTRGLHQMNVESIKYQHTPLRTILKQANKSTNGQKLFDTLFLYQKGEGTSGDNGRILWDIVDGKAEIEFSVSVEIEPLGDQLMLRAACKNSVMTKHQLRMMLEQLDSLMVDLLENPAGSPESFTELPQRLMSRGNPNPESLGTGPVSLLHQFVEKHAEETPNKIAFEFVHSISDSHIDVSKFTYAEFNRRANQVANFLSSRNVKPETIIPLCFEKSILMYMSIIGVLKAGCAYVPIDPKAPSDRKRYIIQEVEACVVLTSKSLSSGLIVENEDPVEVICLDEVNLSTQMDSNPPVTISPSSLAYVLYTSGTTGVPKGVMIEHHSVVQFFASTHRLLPWESDSRFLQNASYYFDVSIFEMFFTWSVGITIISSTNDNLLSNLELVINSSRITHVAMTPTVASMFHRSNVPTVKYLVAGGEMLTQQVIEEWGDGCSLFNAYGPTEITIGCSLLCNMDKTMKPSNIGSILHTCSCYVVSPKSQVLPRGSVGELCIGGPQVARGYLKRQDLTSQKFIAIPGINERIYRTGDLVRMLQDGSIEFIGRIDDQVKLNGLRIELSEISTVISKSSDLIEGVVTYVLKNQWQSRDQLVSFIACSAGSSSESLALLSEESDVAIAKTIVKLAHTEATKKLPLYMVPSLIIPINKLPRGNTNKTDRKVLEQLYNSLSLETIERISYMEDDETEESVLSEVESTIRDVLAEVGEISPNKIKGTTSIFHLGLDSISAIRVSSKLRSIGLNLTVADILQQLTVKNMARLVNQEQDNSRTNSISGASKKAVQHLSTEFFESIPALLNIPDAPIETVAPCSPAQIFTISSWQNSKKANFMSYFAFKSSERLDSTKLQSAWLSLLKQHSILRTAFVATSDFKMPYVQVVLEQPVLDWTVDELDKELDLDFIKDTIARRASVPVRLDQPPVHAHCIRFLSSTVLVVGLHHALYDGWSLPLLLTDLESAYHDINHSTNSPGFSGFLDYVFSQEEESQTKYWKKYLQDSVPLMFPVMNPNTQTESRTFVLISDALNNVSRYEELCREHQTTMQAIFLAAWATLQCDMLESGDSLFGLYHSGRSAPVDGISMLAAPCVNMLPLYVKNAKTMGLVELSLKIQEDLALQTPYQQAFIHDIQRVVGYQGKPLLNTYVNYLKFSDEGSLTGMFDVLDLLSSSNQIKAIQQAAHLNDNDISLNPAASSIKSDLDIEISVRGDQAWVGIFCQPNILSEAQATDMIHKLCNIVRDAFPL</sequence>
<keyword evidence="2" id="KW-0596">Phosphopantetheine</keyword>
<keyword evidence="3" id="KW-0597">Phosphoprotein</keyword>
<feature type="domain" description="Carrier" evidence="5">
    <location>
        <begin position="5189"/>
        <end position="5265"/>
    </location>
</feature>
<dbReference type="InterPro" id="IPR010071">
    <property type="entry name" value="AA_adenyl_dom"/>
</dbReference>
<keyword evidence="4" id="KW-0436">Ligase</keyword>
<dbReference type="InterPro" id="IPR042099">
    <property type="entry name" value="ANL_N_sf"/>
</dbReference>
<dbReference type="EMBL" id="MCFE01000011">
    <property type="protein sequence ID" value="ORY07062.1"/>
    <property type="molecule type" value="Genomic_DNA"/>
</dbReference>
<dbReference type="InterPro" id="IPR045851">
    <property type="entry name" value="AMP-bd_C_sf"/>
</dbReference>
<dbReference type="SUPFAM" id="SSF56801">
    <property type="entry name" value="Acetyl-CoA synthetase-like"/>
    <property type="match status" value="6"/>
</dbReference>
<dbReference type="NCBIfam" id="TIGR01733">
    <property type="entry name" value="AA-adenyl-dom"/>
    <property type="match status" value="6"/>
</dbReference>
<evidence type="ECO:0000313" key="7">
    <source>
        <dbReference type="Proteomes" id="UP000193498"/>
    </source>
</evidence>
<dbReference type="GO" id="GO:0031177">
    <property type="term" value="F:phosphopantetheine binding"/>
    <property type="evidence" value="ECO:0007669"/>
    <property type="project" value="InterPro"/>
</dbReference>
<dbReference type="GO" id="GO:0043041">
    <property type="term" value="P:amino acid activation for nonribosomal peptide biosynthetic process"/>
    <property type="evidence" value="ECO:0007669"/>
    <property type="project" value="TreeGrafter"/>
</dbReference>
<evidence type="ECO:0000256" key="3">
    <source>
        <dbReference type="ARBA" id="ARBA00022553"/>
    </source>
</evidence>
<dbReference type="Gene3D" id="3.30.300.30">
    <property type="match status" value="6"/>
</dbReference>
<dbReference type="InterPro" id="IPR020806">
    <property type="entry name" value="PKS_PP-bd"/>
</dbReference>
<dbReference type="Proteomes" id="UP000193498">
    <property type="component" value="Unassembled WGS sequence"/>
</dbReference>
<comment type="pathway">
    <text evidence="1">Siderophore biosynthesis.</text>
</comment>
<dbReference type="PROSITE" id="PS50075">
    <property type="entry name" value="CARRIER"/>
    <property type="match status" value="6"/>
</dbReference>
<keyword evidence="7" id="KW-1185">Reference proteome</keyword>
<dbReference type="PANTHER" id="PTHR45527:SF1">
    <property type="entry name" value="FATTY ACID SYNTHASE"/>
    <property type="match status" value="1"/>
</dbReference>
<organism evidence="6 7">
    <name type="scientific">Basidiobolus meristosporus CBS 931.73</name>
    <dbReference type="NCBI Taxonomy" id="1314790"/>
    <lineage>
        <taxon>Eukaryota</taxon>
        <taxon>Fungi</taxon>
        <taxon>Fungi incertae sedis</taxon>
        <taxon>Zoopagomycota</taxon>
        <taxon>Entomophthoromycotina</taxon>
        <taxon>Basidiobolomycetes</taxon>
        <taxon>Basidiobolales</taxon>
        <taxon>Basidiobolaceae</taxon>
        <taxon>Basidiobolus</taxon>
    </lineage>
</organism>
<dbReference type="InterPro" id="IPR036736">
    <property type="entry name" value="ACP-like_sf"/>
</dbReference>
<dbReference type="InterPro" id="IPR009081">
    <property type="entry name" value="PP-bd_ACP"/>
</dbReference>
<dbReference type="InterPro" id="IPR023213">
    <property type="entry name" value="CAT-like_dom_sf"/>
</dbReference>
<dbReference type="SUPFAM" id="SSF47336">
    <property type="entry name" value="ACP-like"/>
    <property type="match status" value="6"/>
</dbReference>
<dbReference type="FunCoup" id="A0A1Y1Z9X3">
    <property type="interactions" value="555"/>
</dbReference>
<feature type="domain" description="Carrier" evidence="5">
    <location>
        <begin position="2996"/>
        <end position="3072"/>
    </location>
</feature>
<dbReference type="NCBIfam" id="NF003417">
    <property type="entry name" value="PRK04813.1"/>
    <property type="match status" value="6"/>
</dbReference>
<dbReference type="PROSITE" id="PS00455">
    <property type="entry name" value="AMP_BINDING"/>
    <property type="match status" value="6"/>
</dbReference>
<evidence type="ECO:0000259" key="5">
    <source>
        <dbReference type="PROSITE" id="PS50075"/>
    </source>
</evidence>
<dbReference type="Gene3D" id="3.40.50.12780">
    <property type="entry name" value="N-terminal domain of ligase-like"/>
    <property type="match status" value="6"/>
</dbReference>
<dbReference type="GO" id="GO:0005737">
    <property type="term" value="C:cytoplasm"/>
    <property type="evidence" value="ECO:0007669"/>
    <property type="project" value="TreeGrafter"/>
</dbReference>
<evidence type="ECO:0000256" key="1">
    <source>
        <dbReference type="ARBA" id="ARBA00004924"/>
    </source>
</evidence>
<dbReference type="GO" id="GO:0016874">
    <property type="term" value="F:ligase activity"/>
    <property type="evidence" value="ECO:0007669"/>
    <property type="project" value="UniProtKB-KW"/>
</dbReference>
<protein>
    <submittedName>
        <fullName evidence="6">Amino acid adenylation</fullName>
    </submittedName>
</protein>
<dbReference type="SMART" id="SM00823">
    <property type="entry name" value="PKS_PP"/>
    <property type="match status" value="5"/>
</dbReference>
<evidence type="ECO:0000313" key="6">
    <source>
        <dbReference type="EMBL" id="ORY07062.1"/>
    </source>
</evidence>
<feature type="domain" description="Carrier" evidence="5">
    <location>
        <begin position="6287"/>
        <end position="6363"/>
    </location>
</feature>
<dbReference type="FunFam" id="3.30.300.30:FF:000015">
    <property type="entry name" value="Nonribosomal peptide synthase SidD"/>
    <property type="match status" value="1"/>
</dbReference>
<dbReference type="FunFam" id="3.40.50.980:FF:000001">
    <property type="entry name" value="Non-ribosomal peptide synthetase"/>
    <property type="match status" value="5"/>
</dbReference>